<keyword evidence="5" id="KW-1185">Reference proteome</keyword>
<dbReference type="GeneID" id="55595974"/>
<sequence length="143" mass="14067">MVGIVVVSHSERAAEGIAEIAAEMAGDTRIEPVGGDGKGGIGTVPDAIEAAIDAAAGGEEEESDADGGEEDEGDADGVVVLVDLGSAVMNADVAVELSDAEAVIADAPVLEGAVNAAVAATDPSATVESVREQAEAARDIEKL</sequence>
<dbReference type="InterPro" id="IPR036662">
    <property type="entry name" value="PTS_EIIA_man-typ_sf"/>
</dbReference>
<proteinExistence type="predicted"/>
<dbReference type="Proteomes" id="UP000505020">
    <property type="component" value="Chromosome"/>
</dbReference>
<organism evidence="4 5">
    <name type="scientific">Halorubrum salinarum</name>
    <dbReference type="NCBI Taxonomy" id="2739057"/>
    <lineage>
        <taxon>Archaea</taxon>
        <taxon>Methanobacteriati</taxon>
        <taxon>Methanobacteriota</taxon>
        <taxon>Stenosarchaea group</taxon>
        <taxon>Halobacteria</taxon>
        <taxon>Halobacteriales</taxon>
        <taxon>Haloferacaceae</taxon>
        <taxon>Halorubrum</taxon>
    </lineage>
</organism>
<dbReference type="InterPro" id="IPR004701">
    <property type="entry name" value="PTS_EIIA_man-typ"/>
</dbReference>
<feature type="compositionally biased region" description="Basic and acidic residues" evidence="2">
    <location>
        <begin position="129"/>
        <end position="143"/>
    </location>
</feature>
<evidence type="ECO:0000256" key="2">
    <source>
        <dbReference type="SAM" id="MobiDB-lite"/>
    </source>
</evidence>
<feature type="region of interest" description="Disordered" evidence="2">
    <location>
        <begin position="55"/>
        <end position="75"/>
    </location>
</feature>
<dbReference type="Gene3D" id="3.40.50.510">
    <property type="entry name" value="Phosphotransferase system, mannose-type IIA component"/>
    <property type="match status" value="1"/>
</dbReference>
<dbReference type="Pfam" id="PF03610">
    <property type="entry name" value="EIIA-man"/>
    <property type="match status" value="2"/>
</dbReference>
<accession>A0A7D3XVK2</accession>
<evidence type="ECO:0000313" key="4">
    <source>
        <dbReference type="EMBL" id="QKG93769.1"/>
    </source>
</evidence>
<feature type="compositionally biased region" description="Acidic residues" evidence="2">
    <location>
        <begin position="58"/>
        <end position="75"/>
    </location>
</feature>
<dbReference type="GO" id="GO:0019563">
    <property type="term" value="P:glycerol catabolic process"/>
    <property type="evidence" value="ECO:0007669"/>
    <property type="project" value="InterPro"/>
</dbReference>
<evidence type="ECO:0000259" key="3">
    <source>
        <dbReference type="PROSITE" id="PS51096"/>
    </source>
</evidence>
<dbReference type="GO" id="GO:0047324">
    <property type="term" value="F:phosphoenolpyruvate-glycerone phosphotransferase activity"/>
    <property type="evidence" value="ECO:0007669"/>
    <property type="project" value="InterPro"/>
</dbReference>
<reference evidence="4 5" key="1">
    <citation type="submission" date="2020-05" db="EMBL/GenBank/DDBJ databases">
        <title>Halorubrum RHB-C sp.nov., an extremely halophilic archaeon isolated from solar salt farm.</title>
        <authorList>
            <person name="Ho H."/>
            <person name="Danganan R.E."/>
            <person name="Dedeles G.R."/>
            <person name="Kim S.-G."/>
        </authorList>
    </citation>
    <scope>NUCLEOTIDE SEQUENCE [LARGE SCALE GENOMIC DNA]</scope>
    <source>
        <strain evidence="4 5">RHB-C</strain>
    </source>
</reference>
<feature type="region of interest" description="Disordered" evidence="2">
    <location>
        <begin position="122"/>
        <end position="143"/>
    </location>
</feature>
<dbReference type="RefSeq" id="WP_173230496.1">
    <property type="nucleotide sequence ID" value="NZ_CP053941.1"/>
</dbReference>
<dbReference type="KEGG" id="hsai:HPS36_13190"/>
<dbReference type="GO" id="GO:0016020">
    <property type="term" value="C:membrane"/>
    <property type="evidence" value="ECO:0007669"/>
    <property type="project" value="InterPro"/>
</dbReference>
<evidence type="ECO:0000313" key="5">
    <source>
        <dbReference type="Proteomes" id="UP000505020"/>
    </source>
</evidence>
<evidence type="ECO:0000256" key="1">
    <source>
        <dbReference type="ARBA" id="ARBA00022679"/>
    </source>
</evidence>
<name>A0A7D3XVK2_9EURY</name>
<dbReference type="GO" id="GO:0009401">
    <property type="term" value="P:phosphoenolpyruvate-dependent sugar phosphotransferase system"/>
    <property type="evidence" value="ECO:0007669"/>
    <property type="project" value="InterPro"/>
</dbReference>
<dbReference type="PANTHER" id="PTHR38594">
    <property type="entry name" value="PEP-DEPENDENT DIHYDROXYACETONE KINASE, PHOSPHORYL DONOR SUBUNIT DHAM"/>
    <property type="match status" value="1"/>
</dbReference>
<dbReference type="AlphaFoldDB" id="A0A7D3XVK2"/>
<feature type="domain" description="PTS EIIA type-4" evidence="3">
    <location>
        <begin position="1"/>
        <end position="143"/>
    </location>
</feature>
<gene>
    <name evidence="4" type="ORF">HPS36_13190</name>
</gene>
<dbReference type="PANTHER" id="PTHR38594:SF1">
    <property type="entry name" value="PEP-DEPENDENT DIHYDROXYACETONE KINASE, PHOSPHORYL DONOR SUBUNIT DHAM"/>
    <property type="match status" value="1"/>
</dbReference>
<dbReference type="InterPro" id="IPR039643">
    <property type="entry name" value="DhaM"/>
</dbReference>
<protein>
    <submittedName>
        <fullName evidence="4">PTS mannose transporter subunit IID</fullName>
    </submittedName>
</protein>
<dbReference type="PROSITE" id="PS51096">
    <property type="entry name" value="PTS_EIIA_TYPE_4"/>
    <property type="match status" value="1"/>
</dbReference>
<keyword evidence="1" id="KW-0808">Transferase</keyword>
<dbReference type="SUPFAM" id="SSF53062">
    <property type="entry name" value="PTS system fructose IIA component-like"/>
    <property type="match status" value="1"/>
</dbReference>
<dbReference type="EMBL" id="CP053941">
    <property type="protein sequence ID" value="QKG93769.1"/>
    <property type="molecule type" value="Genomic_DNA"/>
</dbReference>